<organism evidence="1 2">
    <name type="scientific">Parvularcula maris</name>
    <dbReference type="NCBI Taxonomy" id="2965077"/>
    <lineage>
        <taxon>Bacteria</taxon>
        <taxon>Pseudomonadati</taxon>
        <taxon>Pseudomonadota</taxon>
        <taxon>Alphaproteobacteria</taxon>
        <taxon>Parvularculales</taxon>
        <taxon>Parvularculaceae</taxon>
        <taxon>Parvularcula</taxon>
    </lineage>
</organism>
<dbReference type="RefSeq" id="WP_256618226.1">
    <property type="nucleotide sequence ID" value="NZ_JANIBC010000001.1"/>
</dbReference>
<accession>A0A9X2L7K5</accession>
<keyword evidence="2" id="KW-1185">Reference proteome</keyword>
<reference evidence="1" key="1">
    <citation type="submission" date="2022-07" db="EMBL/GenBank/DDBJ databases">
        <title>Parvularcula maris sp. nov., an algicidal bacterium isolated from seawater.</title>
        <authorList>
            <person name="Li F."/>
        </authorList>
    </citation>
    <scope>NUCLEOTIDE SEQUENCE</scope>
    <source>
        <strain evidence="1">BGMRC 0090</strain>
    </source>
</reference>
<dbReference type="Proteomes" id="UP001142610">
    <property type="component" value="Unassembled WGS sequence"/>
</dbReference>
<comment type="caution">
    <text evidence="1">The sequence shown here is derived from an EMBL/GenBank/DDBJ whole genome shotgun (WGS) entry which is preliminary data.</text>
</comment>
<dbReference type="EMBL" id="JANIBC010000001">
    <property type="protein sequence ID" value="MCQ8184423.1"/>
    <property type="molecule type" value="Genomic_DNA"/>
</dbReference>
<proteinExistence type="predicted"/>
<protein>
    <submittedName>
        <fullName evidence="1">Uncharacterized protein</fullName>
    </submittedName>
</protein>
<name>A0A9X2L7K5_9PROT</name>
<gene>
    <name evidence="1" type="ORF">NOG11_03395</name>
</gene>
<sequence>MTVHFKARRCEGVPGAPAGGYARVFGRFDDFGSFEEAVTKHFRKHFRYDVVECEDQAEIGRGSEPGADHLIAALETYPIRYQSLHLYDSEAGA</sequence>
<dbReference type="AlphaFoldDB" id="A0A9X2L7K5"/>
<evidence type="ECO:0000313" key="1">
    <source>
        <dbReference type="EMBL" id="MCQ8184423.1"/>
    </source>
</evidence>
<evidence type="ECO:0000313" key="2">
    <source>
        <dbReference type="Proteomes" id="UP001142610"/>
    </source>
</evidence>